<dbReference type="Proteomes" id="UP001178507">
    <property type="component" value="Unassembled WGS sequence"/>
</dbReference>
<feature type="compositionally biased region" description="Basic residues" evidence="1">
    <location>
        <begin position="233"/>
        <end position="245"/>
    </location>
</feature>
<evidence type="ECO:0000313" key="2">
    <source>
        <dbReference type="EMBL" id="CAJ1390383.1"/>
    </source>
</evidence>
<gene>
    <name evidence="2" type="ORF">EVOR1521_LOCUS15828</name>
</gene>
<feature type="compositionally biased region" description="Low complexity" evidence="1">
    <location>
        <begin position="246"/>
        <end position="255"/>
    </location>
</feature>
<reference evidence="2" key="1">
    <citation type="submission" date="2023-08" db="EMBL/GenBank/DDBJ databases">
        <authorList>
            <person name="Chen Y."/>
            <person name="Shah S."/>
            <person name="Dougan E. K."/>
            <person name="Thang M."/>
            <person name="Chan C."/>
        </authorList>
    </citation>
    <scope>NUCLEOTIDE SEQUENCE</scope>
</reference>
<feature type="compositionally biased region" description="Low complexity" evidence="1">
    <location>
        <begin position="216"/>
        <end position="232"/>
    </location>
</feature>
<sequence length="255" mass="27838">MAAKFERTHVNDEFVFGDAIPHCKKWTRVGTGNNDKVDQRLDLFLSLMGMPLPLFKYTFDSEDPAGELILYRHCHGSFSRVLMRRVRGDVVASLEVNPPSATIRFAGSGNEIATIPYLLHGPPTFAQVARDVRSYLVRGNSMTESQGIQLLLGTSSTRPVPSTRLWTMAHGAMLAREGVVQPALERVDDDSDSSSQTLSWRRMGQLHGPAPKAESKGAAAKRPAAKQIAAKRPAAKRIAAKRPAAKKGIAAKRPA</sequence>
<dbReference type="EMBL" id="CAUJNA010002064">
    <property type="protein sequence ID" value="CAJ1390383.1"/>
    <property type="molecule type" value="Genomic_DNA"/>
</dbReference>
<organism evidence="2 3">
    <name type="scientific">Effrenium voratum</name>
    <dbReference type="NCBI Taxonomy" id="2562239"/>
    <lineage>
        <taxon>Eukaryota</taxon>
        <taxon>Sar</taxon>
        <taxon>Alveolata</taxon>
        <taxon>Dinophyceae</taxon>
        <taxon>Suessiales</taxon>
        <taxon>Symbiodiniaceae</taxon>
        <taxon>Effrenium</taxon>
    </lineage>
</organism>
<comment type="caution">
    <text evidence="2">The sequence shown here is derived from an EMBL/GenBank/DDBJ whole genome shotgun (WGS) entry which is preliminary data.</text>
</comment>
<feature type="non-terminal residue" evidence="2">
    <location>
        <position position="1"/>
    </location>
</feature>
<keyword evidence="3" id="KW-1185">Reference proteome</keyword>
<evidence type="ECO:0000256" key="1">
    <source>
        <dbReference type="SAM" id="MobiDB-lite"/>
    </source>
</evidence>
<protein>
    <submittedName>
        <fullName evidence="2">Uncharacterized protein</fullName>
    </submittedName>
</protein>
<name>A0AA36IPQ1_9DINO</name>
<evidence type="ECO:0000313" key="3">
    <source>
        <dbReference type="Proteomes" id="UP001178507"/>
    </source>
</evidence>
<proteinExistence type="predicted"/>
<feature type="region of interest" description="Disordered" evidence="1">
    <location>
        <begin position="185"/>
        <end position="255"/>
    </location>
</feature>
<dbReference type="AlphaFoldDB" id="A0AA36IPQ1"/>
<accession>A0AA36IPQ1</accession>